<accession>A0A8H8R9H8</accession>
<dbReference type="AlphaFoldDB" id="A0A8H8R9H8"/>
<dbReference type="EMBL" id="QGMH01000010">
    <property type="protein sequence ID" value="TVY30127.1"/>
    <property type="molecule type" value="Genomic_DNA"/>
</dbReference>
<dbReference type="InterPro" id="IPR009991">
    <property type="entry name" value="DCTN3"/>
</dbReference>
<dbReference type="GeneID" id="41981271"/>
<dbReference type="Pfam" id="PF07426">
    <property type="entry name" value="Dynactin_p22"/>
    <property type="match status" value="1"/>
</dbReference>
<dbReference type="OrthoDB" id="5403729at2759"/>
<reference evidence="1 2" key="1">
    <citation type="submission" date="2018-05" db="EMBL/GenBank/DDBJ databases">
        <title>Genome sequencing and assembly of the regulated plant pathogen Lachnellula willkommii and related sister species for the development of diagnostic species identification markers.</title>
        <authorList>
            <person name="Giroux E."/>
            <person name="Bilodeau G."/>
        </authorList>
    </citation>
    <scope>NUCLEOTIDE SEQUENCE [LARGE SCALE GENOMIC DNA]</scope>
    <source>
        <strain evidence="1 2">CBS 185.66</strain>
    </source>
</reference>
<dbReference type="GO" id="GO:0061640">
    <property type="term" value="P:cytoskeleton-dependent cytokinesis"/>
    <property type="evidence" value="ECO:0007669"/>
    <property type="project" value="InterPro"/>
</dbReference>
<keyword evidence="2" id="KW-1185">Reference proteome</keyword>
<evidence type="ECO:0000313" key="2">
    <source>
        <dbReference type="Proteomes" id="UP000431533"/>
    </source>
</evidence>
<gene>
    <name evidence="1" type="ORF">LHYA1_G001073</name>
</gene>
<evidence type="ECO:0008006" key="3">
    <source>
        <dbReference type="Google" id="ProtNLM"/>
    </source>
</evidence>
<evidence type="ECO:0000313" key="1">
    <source>
        <dbReference type="EMBL" id="TVY30127.1"/>
    </source>
</evidence>
<protein>
    <recommendedName>
        <fullName evidence="3">Nuclear distribution protein RO10</fullName>
    </recommendedName>
</protein>
<proteinExistence type="predicted"/>
<name>A0A8H8R9H8_9HELO</name>
<sequence length="205" mass="22511">MENTFDKTAIETIDLLEARLRRIEYAICGRVEEAASTTGKTSAVKRLGQLEHSLHQLASKSRVIQDLLKLHSRYPDLFQSIKPEDVPTTLDTSSILAIVLASASSYPSTASRLTSILDVPIPPTELSAQLIDVQPRIAKVGALQAAQSADIAELRERSAAVIQRWYTVDILGAGDSWAEFEGRVGQVEAKVRRTALAKRLDDDMI</sequence>
<organism evidence="1 2">
    <name type="scientific">Lachnellula hyalina</name>
    <dbReference type="NCBI Taxonomy" id="1316788"/>
    <lineage>
        <taxon>Eukaryota</taxon>
        <taxon>Fungi</taxon>
        <taxon>Dikarya</taxon>
        <taxon>Ascomycota</taxon>
        <taxon>Pezizomycotina</taxon>
        <taxon>Leotiomycetes</taxon>
        <taxon>Helotiales</taxon>
        <taxon>Lachnaceae</taxon>
        <taxon>Lachnellula</taxon>
    </lineage>
</organism>
<dbReference type="Proteomes" id="UP000431533">
    <property type="component" value="Unassembled WGS sequence"/>
</dbReference>
<dbReference type="GO" id="GO:0005869">
    <property type="term" value="C:dynactin complex"/>
    <property type="evidence" value="ECO:0007669"/>
    <property type="project" value="InterPro"/>
</dbReference>
<comment type="caution">
    <text evidence="1">The sequence shown here is derived from an EMBL/GenBank/DDBJ whole genome shotgun (WGS) entry which is preliminary data.</text>
</comment>
<dbReference type="RefSeq" id="XP_031008913.1">
    <property type="nucleotide sequence ID" value="XM_031146059.1"/>
</dbReference>